<dbReference type="GO" id="GO:0030246">
    <property type="term" value="F:carbohydrate binding"/>
    <property type="evidence" value="ECO:0007669"/>
    <property type="project" value="InterPro"/>
</dbReference>
<dbReference type="InterPro" id="IPR014718">
    <property type="entry name" value="GH-type_carb-bd"/>
</dbReference>
<dbReference type="RefSeq" id="WP_145230821.1">
    <property type="nucleotide sequence ID" value="NZ_VIVQ01000006.1"/>
</dbReference>
<dbReference type="GO" id="GO:0006006">
    <property type="term" value="P:glucose metabolic process"/>
    <property type="evidence" value="ECO:0007669"/>
    <property type="project" value="TreeGrafter"/>
</dbReference>
<dbReference type="InterPro" id="IPR008183">
    <property type="entry name" value="Aldose_1/G6P_1-epimerase"/>
</dbReference>
<dbReference type="EMBL" id="VIVQ01000006">
    <property type="protein sequence ID" value="TWE07332.1"/>
    <property type="molecule type" value="Genomic_DNA"/>
</dbReference>
<dbReference type="InterPro" id="IPR011013">
    <property type="entry name" value="Gal_mutarotase_sf_dom"/>
</dbReference>
<keyword evidence="2" id="KW-1185">Reference proteome</keyword>
<evidence type="ECO:0000313" key="2">
    <source>
        <dbReference type="Proteomes" id="UP000318297"/>
    </source>
</evidence>
<dbReference type="GO" id="GO:0033499">
    <property type="term" value="P:galactose catabolic process via UDP-galactose, Leloir pathway"/>
    <property type="evidence" value="ECO:0007669"/>
    <property type="project" value="TreeGrafter"/>
</dbReference>
<name>A0A561DVF2_9MICO</name>
<dbReference type="PANTHER" id="PTHR10091:SF0">
    <property type="entry name" value="GALACTOSE MUTAROTASE"/>
    <property type="match status" value="1"/>
</dbReference>
<comment type="caution">
    <text evidence="1">The sequence shown here is derived from an EMBL/GenBank/DDBJ whole genome shotgun (WGS) entry which is preliminary data.</text>
</comment>
<dbReference type="Pfam" id="PF01263">
    <property type="entry name" value="Aldose_epim"/>
    <property type="match status" value="1"/>
</dbReference>
<organism evidence="1 2">
    <name type="scientific">Rudaeicoccus suwonensis</name>
    <dbReference type="NCBI Taxonomy" id="657409"/>
    <lineage>
        <taxon>Bacteria</taxon>
        <taxon>Bacillati</taxon>
        <taxon>Actinomycetota</taxon>
        <taxon>Actinomycetes</taxon>
        <taxon>Micrococcales</taxon>
        <taxon>Dermacoccaceae</taxon>
        <taxon>Rudaeicoccus</taxon>
    </lineage>
</organism>
<proteinExistence type="predicted"/>
<dbReference type="Gene3D" id="2.70.98.10">
    <property type="match status" value="1"/>
</dbReference>
<evidence type="ECO:0000313" key="1">
    <source>
        <dbReference type="EMBL" id="TWE07332.1"/>
    </source>
</evidence>
<dbReference type="PANTHER" id="PTHR10091">
    <property type="entry name" value="ALDOSE-1-EPIMERASE"/>
    <property type="match status" value="1"/>
</dbReference>
<protein>
    <submittedName>
        <fullName evidence="1">Aldose 1-epimerase</fullName>
    </submittedName>
</protein>
<dbReference type="AlphaFoldDB" id="A0A561DVF2"/>
<gene>
    <name evidence="1" type="ORF">BKA23_3515</name>
</gene>
<dbReference type="CDD" id="cd09022">
    <property type="entry name" value="Aldose_epim_Ec_YihR"/>
    <property type="match status" value="1"/>
</dbReference>
<dbReference type="SUPFAM" id="SSF74650">
    <property type="entry name" value="Galactose mutarotase-like"/>
    <property type="match status" value="1"/>
</dbReference>
<dbReference type="OrthoDB" id="4739604at2"/>
<dbReference type="GO" id="GO:0004034">
    <property type="term" value="F:aldose 1-epimerase activity"/>
    <property type="evidence" value="ECO:0007669"/>
    <property type="project" value="TreeGrafter"/>
</dbReference>
<reference evidence="1 2" key="1">
    <citation type="submission" date="2019-06" db="EMBL/GenBank/DDBJ databases">
        <title>Sequencing the genomes of 1000 actinobacteria strains.</title>
        <authorList>
            <person name="Klenk H.-P."/>
        </authorList>
    </citation>
    <scope>NUCLEOTIDE SEQUENCE [LARGE SCALE GENOMIC DNA]</scope>
    <source>
        <strain evidence="1 2">DSM 19560</strain>
    </source>
</reference>
<dbReference type="InterPro" id="IPR037480">
    <property type="entry name" value="YihR-like"/>
</dbReference>
<dbReference type="Proteomes" id="UP000318297">
    <property type="component" value="Unassembled WGS sequence"/>
</dbReference>
<accession>A0A561DVF2</accession>
<sequence length="308" mass="33537">MPDSTALSPSGEQWTITYADQSVTVVQIGGGLRTYDVAGRPVIHGYPEDAKADAGRGQLLVPWPNRIADGVYEFDGKRQQLPLTEPAKHNASHGLVRWESWQLVQRDKSSLRVAFRLMPQPGWDGILDLDVTYALDDGGLTVTPSAVNRGSRPVPFGFGAHPYLTTGEQSVDELTLHVPAASRLVLDDRLLPTGHADVAGTDADFRQPHPVDGVVLDQPYTDLLADDDGKWRIRLAHNGISATLWAEAATFPYAQVFTADTLPEQQRRRSGVAVEPMTCPAGAFATGEGLIVLEPEERWQGSWGISPE</sequence>